<dbReference type="Pfam" id="PF02915">
    <property type="entry name" value="Rubrerythrin"/>
    <property type="match status" value="1"/>
</dbReference>
<accession>A0ABM8IM08</accession>
<dbReference type="InterPro" id="IPR052364">
    <property type="entry name" value="Rubrerythrin"/>
</dbReference>
<gene>
    <name evidence="8" type="primary">rbr_2</name>
    <name evidence="8" type="ORF">T23_05140</name>
</gene>
<reference evidence="8" key="1">
    <citation type="journal article" date="2024" name="Int. J. Syst. Evol. Microbiol.">
        <title>Turicibacter faecis sp. nov., isolated from faeces of heart failure mouse model.</title>
        <authorList>
            <person name="Imamura Y."/>
            <person name="Motooka D."/>
            <person name="Nakajima Y."/>
            <person name="Ito S."/>
            <person name="Kitakaze M."/>
            <person name="Iida T."/>
            <person name="Nakamura S."/>
        </authorList>
    </citation>
    <scope>NUCLEOTIDE SEQUENCE</scope>
    <source>
        <strain evidence="8">TC023</strain>
    </source>
</reference>
<dbReference type="InterPro" id="IPR009040">
    <property type="entry name" value="Ferritin-like_diiron"/>
</dbReference>
<dbReference type="RefSeq" id="WP_161831151.1">
    <property type="nucleotide sequence ID" value="NZ_AP028127.1"/>
</dbReference>
<evidence type="ECO:0000256" key="5">
    <source>
        <dbReference type="ARBA" id="ARBA00023004"/>
    </source>
</evidence>
<dbReference type="NCBIfam" id="NF045767">
    <property type="entry name" value="RuberyRbr"/>
    <property type="match status" value="1"/>
</dbReference>
<name>A0ABM8IM08_9FIRM</name>
<feature type="domain" description="Rubredoxin-like" evidence="6">
    <location>
        <begin position="154"/>
        <end position="188"/>
    </location>
</feature>
<dbReference type="Gene3D" id="1.20.1260.10">
    <property type="match status" value="1"/>
</dbReference>
<evidence type="ECO:0000313" key="9">
    <source>
        <dbReference type="Proteomes" id="UP001432099"/>
    </source>
</evidence>
<dbReference type="InterPro" id="IPR048574">
    <property type="entry name" value="RUBY_RBDX"/>
</dbReference>
<dbReference type="PANTHER" id="PTHR43865">
    <property type="entry name" value="RUBRERYTHRIN-RELATED"/>
    <property type="match status" value="1"/>
</dbReference>
<evidence type="ECO:0000259" key="7">
    <source>
        <dbReference type="PROSITE" id="PS50905"/>
    </source>
</evidence>
<feature type="domain" description="Ferritin-like diiron" evidence="7">
    <location>
        <begin position="16"/>
        <end position="147"/>
    </location>
</feature>
<dbReference type="InterPro" id="IPR024934">
    <property type="entry name" value="Rubredoxin-like_dom"/>
</dbReference>
<dbReference type="PANTHER" id="PTHR43865:SF1">
    <property type="entry name" value="RUBRERYTHRIN-RELATED"/>
    <property type="match status" value="1"/>
</dbReference>
<keyword evidence="4" id="KW-0249">Electron transport</keyword>
<dbReference type="CDD" id="cd01041">
    <property type="entry name" value="Rubrerythrin"/>
    <property type="match status" value="1"/>
</dbReference>
<dbReference type="EMBL" id="AP028127">
    <property type="protein sequence ID" value="BEH90412.1"/>
    <property type="molecule type" value="Genomic_DNA"/>
</dbReference>
<dbReference type="Proteomes" id="UP001432099">
    <property type="component" value="Chromosome"/>
</dbReference>
<evidence type="ECO:0000256" key="2">
    <source>
        <dbReference type="ARBA" id="ARBA00022448"/>
    </source>
</evidence>
<dbReference type="CDD" id="cd00729">
    <property type="entry name" value="rubredoxin_SM"/>
    <property type="match status" value="1"/>
</dbReference>
<evidence type="ECO:0000259" key="6">
    <source>
        <dbReference type="PROSITE" id="PS50903"/>
    </source>
</evidence>
<organism evidence="8 9">
    <name type="scientific">Turicibacter faecis</name>
    <dbReference type="NCBI Taxonomy" id="2963365"/>
    <lineage>
        <taxon>Bacteria</taxon>
        <taxon>Bacillati</taxon>
        <taxon>Bacillota</taxon>
        <taxon>Erysipelotrichia</taxon>
        <taxon>Erysipelotrichales</taxon>
        <taxon>Turicibacteraceae</taxon>
        <taxon>Turicibacter</taxon>
    </lineage>
</organism>
<evidence type="ECO:0000256" key="1">
    <source>
        <dbReference type="ARBA" id="ARBA00001965"/>
    </source>
</evidence>
<keyword evidence="9" id="KW-1185">Reference proteome</keyword>
<evidence type="ECO:0000313" key="8">
    <source>
        <dbReference type="EMBL" id="BEH90412.1"/>
    </source>
</evidence>
<keyword evidence="3" id="KW-0479">Metal-binding</keyword>
<dbReference type="InterPro" id="IPR009078">
    <property type="entry name" value="Ferritin-like_SF"/>
</dbReference>
<comment type="cofactor">
    <cofactor evidence="1">
        <name>Fe(3+)</name>
        <dbReference type="ChEBI" id="CHEBI:29034"/>
    </cofactor>
</comment>
<proteinExistence type="predicted"/>
<dbReference type="SUPFAM" id="SSF57802">
    <property type="entry name" value="Rubredoxin-like"/>
    <property type="match status" value="1"/>
</dbReference>
<keyword evidence="5" id="KW-0408">Iron</keyword>
<sequence>MNRDIEKIDKPTLRQALKGTESEKNLQKALIGEALAHSRYQFYAKCAKSAGYEQIAAIFLETAGNEQAHAEIWFQLLEGGELTAEEALNSAAYFEHGEWTDMYPSFAEVAQSEGFEELAQEFLNVAAIERGHEQRFRELLKNVDTDHVFEKEQPVIWVCRHCGHRVYAKEAPDHCPVCGHPRGYFELLCHNY</sequence>
<evidence type="ECO:0000256" key="3">
    <source>
        <dbReference type="ARBA" id="ARBA00022723"/>
    </source>
</evidence>
<keyword evidence="2" id="KW-0813">Transport</keyword>
<dbReference type="Pfam" id="PF21349">
    <property type="entry name" value="RUBY_RBDX"/>
    <property type="match status" value="1"/>
</dbReference>
<dbReference type="PROSITE" id="PS50903">
    <property type="entry name" value="RUBREDOXIN_LIKE"/>
    <property type="match status" value="1"/>
</dbReference>
<protein>
    <submittedName>
        <fullName evidence="8">Rubrerythrin</fullName>
    </submittedName>
</protein>
<dbReference type="Gene3D" id="2.20.28.10">
    <property type="match status" value="1"/>
</dbReference>
<dbReference type="SUPFAM" id="SSF47240">
    <property type="entry name" value="Ferritin-like"/>
    <property type="match status" value="1"/>
</dbReference>
<dbReference type="PROSITE" id="PS50905">
    <property type="entry name" value="FERRITIN_LIKE"/>
    <property type="match status" value="1"/>
</dbReference>
<evidence type="ECO:0000256" key="4">
    <source>
        <dbReference type="ARBA" id="ARBA00022982"/>
    </source>
</evidence>
<dbReference type="InterPro" id="IPR012347">
    <property type="entry name" value="Ferritin-like"/>
</dbReference>
<dbReference type="InterPro" id="IPR003251">
    <property type="entry name" value="Rr_diiron-bd_dom"/>
</dbReference>